<name>A0A177B149_9BILA</name>
<dbReference type="PANTHER" id="PTHR11785">
    <property type="entry name" value="AMINO ACID TRANSPORTER"/>
    <property type="match status" value="1"/>
</dbReference>
<evidence type="ECO:0000256" key="1">
    <source>
        <dbReference type="ARBA" id="ARBA00004141"/>
    </source>
</evidence>
<dbReference type="OrthoDB" id="3257095at2759"/>
<organism evidence="6 7">
    <name type="scientific">Intoshia linei</name>
    <dbReference type="NCBI Taxonomy" id="1819745"/>
    <lineage>
        <taxon>Eukaryota</taxon>
        <taxon>Metazoa</taxon>
        <taxon>Spiralia</taxon>
        <taxon>Lophotrochozoa</taxon>
        <taxon>Mesozoa</taxon>
        <taxon>Orthonectida</taxon>
        <taxon>Rhopaluridae</taxon>
        <taxon>Intoshia</taxon>
    </lineage>
</organism>
<comment type="subcellular location">
    <subcellularLocation>
        <location evidence="1">Membrane</location>
        <topology evidence="1">Multi-pass membrane protein</topology>
    </subcellularLocation>
</comment>
<evidence type="ECO:0000256" key="2">
    <source>
        <dbReference type="ARBA" id="ARBA00022692"/>
    </source>
</evidence>
<proteinExistence type="predicted"/>
<comment type="caution">
    <text evidence="6">The sequence shown here is derived from an EMBL/GenBank/DDBJ whole genome shotgun (WGS) entry which is preliminary data.</text>
</comment>
<dbReference type="InterPro" id="IPR002293">
    <property type="entry name" value="AA/rel_permease1"/>
</dbReference>
<feature type="transmembrane region" description="Helical" evidence="5">
    <location>
        <begin position="111"/>
        <end position="132"/>
    </location>
</feature>
<dbReference type="PANTHER" id="PTHR11785:SF240">
    <property type="entry name" value="LD25378P"/>
    <property type="match status" value="1"/>
</dbReference>
<evidence type="ECO:0000256" key="4">
    <source>
        <dbReference type="ARBA" id="ARBA00023136"/>
    </source>
</evidence>
<dbReference type="EMBL" id="LWCA01000542">
    <property type="protein sequence ID" value="OAF67936.1"/>
    <property type="molecule type" value="Genomic_DNA"/>
</dbReference>
<dbReference type="AlphaFoldDB" id="A0A177B149"/>
<feature type="transmembrane region" description="Helical" evidence="5">
    <location>
        <begin position="163"/>
        <end position="191"/>
    </location>
</feature>
<dbReference type="InterPro" id="IPR050598">
    <property type="entry name" value="AminoAcid_Transporter"/>
</dbReference>
<evidence type="ECO:0000313" key="6">
    <source>
        <dbReference type="EMBL" id="OAF67936.1"/>
    </source>
</evidence>
<sequence length="253" mass="28459">MKKGTLLKFTETQKNRLPNDTPPLPKFLKIYQDFTDQILEAFISADIPLYKLNNPKIKTLFNDLIINRAKAAVNQLGLDNALIQICTYLSLLDVIEMAQESSFSIEKVQCIIILIRSICISLPIIIFIYTMVNVSYFTELSYEEMLNSNAVAVSFGFKVHKTFAYIVPFFVGCSTFGSLNGGMLSIPRMYFVAARNNHLPEAFSFVNRTKTPAFAIIFCGMASIFYLFVLDTSSLILMATLVESSAILVCMKQ</sequence>
<gene>
    <name evidence="6" type="ORF">A3Q56_04292</name>
</gene>
<dbReference type="GO" id="GO:0015179">
    <property type="term" value="F:L-amino acid transmembrane transporter activity"/>
    <property type="evidence" value="ECO:0007669"/>
    <property type="project" value="TreeGrafter"/>
</dbReference>
<dbReference type="GO" id="GO:0016020">
    <property type="term" value="C:membrane"/>
    <property type="evidence" value="ECO:0007669"/>
    <property type="project" value="UniProtKB-SubCell"/>
</dbReference>
<evidence type="ECO:0000256" key="5">
    <source>
        <dbReference type="SAM" id="Phobius"/>
    </source>
</evidence>
<dbReference type="Gene3D" id="1.20.1740.10">
    <property type="entry name" value="Amino acid/polyamine transporter I"/>
    <property type="match status" value="1"/>
</dbReference>
<reference evidence="6 7" key="1">
    <citation type="submission" date="2016-04" db="EMBL/GenBank/DDBJ databases">
        <title>The genome of Intoshia linei affirms orthonectids as highly simplified spiralians.</title>
        <authorList>
            <person name="Mikhailov K.V."/>
            <person name="Slusarev G.S."/>
            <person name="Nikitin M.A."/>
            <person name="Logacheva M.D."/>
            <person name="Penin A."/>
            <person name="Aleoshin V."/>
            <person name="Panchin Y.V."/>
        </authorList>
    </citation>
    <scope>NUCLEOTIDE SEQUENCE [LARGE SCALE GENOMIC DNA]</scope>
    <source>
        <strain evidence="6">Intl2013</strain>
        <tissue evidence="6">Whole animal</tissue>
    </source>
</reference>
<keyword evidence="7" id="KW-1185">Reference proteome</keyword>
<dbReference type="Proteomes" id="UP000078046">
    <property type="component" value="Unassembled WGS sequence"/>
</dbReference>
<accession>A0A177B149</accession>
<keyword evidence="2 5" id="KW-0812">Transmembrane</keyword>
<evidence type="ECO:0000313" key="7">
    <source>
        <dbReference type="Proteomes" id="UP000078046"/>
    </source>
</evidence>
<protein>
    <recommendedName>
        <fullName evidence="8">Amino acid permease/ SLC12A domain-containing protein</fullName>
    </recommendedName>
</protein>
<keyword evidence="3 5" id="KW-1133">Transmembrane helix</keyword>
<dbReference type="Pfam" id="PF13520">
    <property type="entry name" value="AA_permease_2"/>
    <property type="match status" value="1"/>
</dbReference>
<evidence type="ECO:0000256" key="3">
    <source>
        <dbReference type="ARBA" id="ARBA00022989"/>
    </source>
</evidence>
<evidence type="ECO:0008006" key="8">
    <source>
        <dbReference type="Google" id="ProtNLM"/>
    </source>
</evidence>
<keyword evidence="4 5" id="KW-0472">Membrane</keyword>
<feature type="transmembrane region" description="Helical" evidence="5">
    <location>
        <begin position="212"/>
        <end position="229"/>
    </location>
</feature>